<keyword evidence="2 8" id="KW-0808">Transferase</keyword>
<comment type="caution">
    <text evidence="11">The sequence shown here is derived from an EMBL/GenBank/DDBJ whole genome shotgun (WGS) entry which is preliminary data.</text>
</comment>
<sequence>MSERYVAAIDQGTTSTRCLVFDHQGRLVALTQEQHSQHYPRPGWVEHDAAEIWRLVCRLLPEALRTAGIEPSQIVSLGLTNQRETVVVWDRLTGEPVTPAIVWQDTRTGSLLPVIAEELDPTVIHERTGLPLATYFTGPKLRWILENDESLRDRAETGELLFGTMDTWLLWNLTGGPRGGVHATDVTNASRTMLMDLRTLQWDEELLTVMRVPRRALPEIRPTMGAHGVTTDPVAGIPVGAVIGDQQASLFGQTAFESGEAKCTFGTGTFMLLNTGRQPVPSRHGLVTTVAHQMEGEATVYALEGSVAVAGALVEWCRESLGLIRSPAEIETLAASVDDNGGCFVVPAFAGLYAPHWESRAQGIVAGLTAYITKGHIARAVLEAVALQTQEVLAAMNNDADLPLLSVAVDGGMTSNNLLMQTVADVLDVPVVRPMMAETVALGAAYAAGLAVGYWSDQQVLRRQWHRAAEWHPMIERGRRAQLLQQWSRAIELSVAWGRPHPAV</sequence>
<dbReference type="PANTHER" id="PTHR10196:SF69">
    <property type="entry name" value="GLYCEROL KINASE"/>
    <property type="match status" value="1"/>
</dbReference>
<name>A0ABN3LMI7_9MICO</name>
<evidence type="ECO:0000256" key="2">
    <source>
        <dbReference type="ARBA" id="ARBA00022679"/>
    </source>
</evidence>
<dbReference type="RefSeq" id="WP_344255139.1">
    <property type="nucleotide sequence ID" value="NZ_BAAARE010000009.1"/>
</dbReference>
<dbReference type="SUPFAM" id="SSF53067">
    <property type="entry name" value="Actin-like ATPase domain"/>
    <property type="match status" value="2"/>
</dbReference>
<reference evidence="11 12" key="1">
    <citation type="journal article" date="2019" name="Int. J. Syst. Evol. Microbiol.">
        <title>The Global Catalogue of Microorganisms (GCM) 10K type strain sequencing project: providing services to taxonomists for standard genome sequencing and annotation.</title>
        <authorList>
            <consortium name="The Broad Institute Genomics Platform"/>
            <consortium name="The Broad Institute Genome Sequencing Center for Infectious Disease"/>
            <person name="Wu L."/>
            <person name="Ma J."/>
        </authorList>
    </citation>
    <scope>NUCLEOTIDE SEQUENCE [LARGE SCALE GENOMIC DNA]</scope>
    <source>
        <strain evidence="11 12">JCM 16259</strain>
    </source>
</reference>
<dbReference type="PROSITE" id="PS00445">
    <property type="entry name" value="FGGY_KINASES_2"/>
    <property type="match status" value="1"/>
</dbReference>
<dbReference type="PANTHER" id="PTHR10196">
    <property type="entry name" value="SUGAR KINASE"/>
    <property type="match status" value="1"/>
</dbReference>
<feature type="domain" description="Carbohydrate kinase FGGY N-terminal" evidence="9">
    <location>
        <begin position="5"/>
        <end position="252"/>
    </location>
</feature>
<dbReference type="GO" id="GO:0016301">
    <property type="term" value="F:kinase activity"/>
    <property type="evidence" value="ECO:0007669"/>
    <property type="project" value="UniProtKB-KW"/>
</dbReference>
<dbReference type="InterPro" id="IPR018485">
    <property type="entry name" value="FGGY_C"/>
</dbReference>
<dbReference type="InterPro" id="IPR005999">
    <property type="entry name" value="Glycerol_kin"/>
</dbReference>
<evidence type="ECO:0000256" key="5">
    <source>
        <dbReference type="ARBA" id="ARBA00022798"/>
    </source>
</evidence>
<dbReference type="InterPro" id="IPR018483">
    <property type="entry name" value="Carb_kinase_FGGY_CS"/>
</dbReference>
<gene>
    <name evidence="11" type="primary">glpK_1</name>
    <name evidence="11" type="ORF">GCM10009858_23970</name>
</gene>
<dbReference type="Pfam" id="PF02782">
    <property type="entry name" value="FGGY_C"/>
    <property type="match status" value="1"/>
</dbReference>
<organism evidence="11 12">
    <name type="scientific">Terrabacter carboxydivorans</name>
    <dbReference type="NCBI Taxonomy" id="619730"/>
    <lineage>
        <taxon>Bacteria</taxon>
        <taxon>Bacillati</taxon>
        <taxon>Actinomycetota</taxon>
        <taxon>Actinomycetes</taxon>
        <taxon>Micrococcales</taxon>
        <taxon>Intrasporangiaceae</taxon>
        <taxon>Terrabacter</taxon>
    </lineage>
</organism>
<evidence type="ECO:0000313" key="11">
    <source>
        <dbReference type="EMBL" id="GAA2485260.1"/>
    </source>
</evidence>
<dbReference type="NCBIfam" id="NF000756">
    <property type="entry name" value="PRK00047.1"/>
    <property type="match status" value="1"/>
</dbReference>
<evidence type="ECO:0000259" key="10">
    <source>
        <dbReference type="Pfam" id="PF02782"/>
    </source>
</evidence>
<keyword evidence="3" id="KW-0547">Nucleotide-binding</keyword>
<keyword evidence="6" id="KW-0067">ATP-binding</keyword>
<dbReference type="PROSITE" id="PS00933">
    <property type="entry name" value="FGGY_KINASES_1"/>
    <property type="match status" value="1"/>
</dbReference>
<evidence type="ECO:0000259" key="9">
    <source>
        <dbReference type="Pfam" id="PF00370"/>
    </source>
</evidence>
<evidence type="ECO:0000256" key="6">
    <source>
        <dbReference type="ARBA" id="ARBA00022840"/>
    </source>
</evidence>
<dbReference type="PIRSF" id="PIRSF000538">
    <property type="entry name" value="GlpK"/>
    <property type="match status" value="1"/>
</dbReference>
<dbReference type="Gene3D" id="3.30.420.40">
    <property type="match status" value="2"/>
</dbReference>
<dbReference type="Proteomes" id="UP001500730">
    <property type="component" value="Unassembled WGS sequence"/>
</dbReference>
<proteinExistence type="inferred from homology"/>
<comment type="similarity">
    <text evidence="1 8">Belongs to the FGGY kinase family.</text>
</comment>
<dbReference type="CDD" id="cd07769">
    <property type="entry name" value="ASKHA_NBD_FGGY_GK"/>
    <property type="match status" value="1"/>
</dbReference>
<protein>
    <recommendedName>
        <fullName evidence="7">ATP:glycerol 3-phosphotransferase</fullName>
    </recommendedName>
</protein>
<evidence type="ECO:0000256" key="1">
    <source>
        <dbReference type="ARBA" id="ARBA00009156"/>
    </source>
</evidence>
<keyword evidence="5" id="KW-0319">Glycerol metabolism</keyword>
<dbReference type="EMBL" id="BAAARE010000009">
    <property type="protein sequence ID" value="GAA2485260.1"/>
    <property type="molecule type" value="Genomic_DNA"/>
</dbReference>
<evidence type="ECO:0000256" key="3">
    <source>
        <dbReference type="ARBA" id="ARBA00022741"/>
    </source>
</evidence>
<evidence type="ECO:0000256" key="7">
    <source>
        <dbReference type="ARBA" id="ARBA00043149"/>
    </source>
</evidence>
<evidence type="ECO:0000256" key="8">
    <source>
        <dbReference type="RuleBase" id="RU003733"/>
    </source>
</evidence>
<dbReference type="NCBIfam" id="TIGR01311">
    <property type="entry name" value="glycerol_kin"/>
    <property type="match status" value="1"/>
</dbReference>
<evidence type="ECO:0000313" key="12">
    <source>
        <dbReference type="Proteomes" id="UP001500730"/>
    </source>
</evidence>
<dbReference type="Pfam" id="PF00370">
    <property type="entry name" value="FGGY_N"/>
    <property type="match status" value="1"/>
</dbReference>
<feature type="domain" description="Carbohydrate kinase FGGY C-terminal" evidence="10">
    <location>
        <begin position="261"/>
        <end position="451"/>
    </location>
</feature>
<dbReference type="InterPro" id="IPR018484">
    <property type="entry name" value="FGGY_N"/>
</dbReference>
<keyword evidence="12" id="KW-1185">Reference proteome</keyword>
<accession>A0ABN3LMI7</accession>
<dbReference type="InterPro" id="IPR043129">
    <property type="entry name" value="ATPase_NBD"/>
</dbReference>
<dbReference type="InterPro" id="IPR000577">
    <property type="entry name" value="Carb_kinase_FGGY"/>
</dbReference>
<keyword evidence="4 8" id="KW-0418">Kinase</keyword>
<evidence type="ECO:0000256" key="4">
    <source>
        <dbReference type="ARBA" id="ARBA00022777"/>
    </source>
</evidence>